<protein>
    <submittedName>
        <fullName evidence="1">Uncharacterized protein</fullName>
    </submittedName>
</protein>
<reference evidence="1" key="1">
    <citation type="submission" date="2024-02" db="EMBL/GenBank/DDBJ databases">
        <authorList>
            <consortium name="ELIXIR-Norway"/>
            <consortium name="Elixir Norway"/>
        </authorList>
    </citation>
    <scope>NUCLEOTIDE SEQUENCE</scope>
</reference>
<name>A0ABP0X173_9BRYO</name>
<keyword evidence="2" id="KW-1185">Reference proteome</keyword>
<proteinExistence type="predicted"/>
<gene>
    <name evidence="1" type="ORF">CSSPJE1EN1_LOCUS17639</name>
</gene>
<accession>A0ABP0X173</accession>
<sequence length="96" mass="10609">MIEHIGTRVCSGTEISVPLATRDGEEVRGRSGTHMMVMVMRPRLSAFFLPAMATIKAFEQCARLRVWAALPFSCRGWLGFRGEEDLPSAEPSLLGN</sequence>
<organism evidence="1 2">
    <name type="scientific">Sphagnum jensenii</name>
    <dbReference type="NCBI Taxonomy" id="128206"/>
    <lineage>
        <taxon>Eukaryota</taxon>
        <taxon>Viridiplantae</taxon>
        <taxon>Streptophyta</taxon>
        <taxon>Embryophyta</taxon>
        <taxon>Bryophyta</taxon>
        <taxon>Sphagnophytina</taxon>
        <taxon>Sphagnopsida</taxon>
        <taxon>Sphagnales</taxon>
        <taxon>Sphagnaceae</taxon>
        <taxon>Sphagnum</taxon>
    </lineage>
</organism>
<dbReference type="EMBL" id="OZ020099">
    <property type="protein sequence ID" value="CAK9272161.1"/>
    <property type="molecule type" value="Genomic_DNA"/>
</dbReference>
<dbReference type="Proteomes" id="UP001497444">
    <property type="component" value="Chromosome 4"/>
</dbReference>
<evidence type="ECO:0000313" key="1">
    <source>
        <dbReference type="EMBL" id="CAK9272161.1"/>
    </source>
</evidence>
<evidence type="ECO:0000313" key="2">
    <source>
        <dbReference type="Proteomes" id="UP001497444"/>
    </source>
</evidence>